<feature type="binding site" evidence="4">
    <location>
        <position position="223"/>
    </location>
    <ligand>
        <name>substrate</name>
    </ligand>
</feature>
<comment type="subcellular location">
    <subcellularLocation>
        <location evidence="4">Cytoplasm</location>
    </subcellularLocation>
</comment>
<comment type="similarity">
    <text evidence="4">Belongs to the MetA family.</text>
</comment>
<keyword evidence="2 4" id="KW-0808">Transferase</keyword>
<keyword evidence="7" id="KW-1185">Reference proteome</keyword>
<feature type="active site" evidence="4">
    <location>
        <position position="211"/>
    </location>
</feature>
<comment type="caution">
    <text evidence="4">Lacks conserved residue(s) required for the propagation of feature annotation.</text>
</comment>
<dbReference type="SUPFAM" id="SSF52317">
    <property type="entry name" value="Class I glutamine amidotransferase-like"/>
    <property type="match status" value="1"/>
</dbReference>
<keyword evidence="4" id="KW-0198">Cysteine biosynthesis</keyword>
<gene>
    <name evidence="6" type="ORF">FC32_GL001612</name>
</gene>
<keyword evidence="4" id="KW-0963">Cytoplasm</keyword>
<evidence type="ECO:0000256" key="4">
    <source>
        <dbReference type="HAMAP-Rule" id="MF_00295"/>
    </source>
</evidence>
<dbReference type="InterPro" id="IPR033752">
    <property type="entry name" value="MetA_family"/>
</dbReference>
<comment type="function">
    <text evidence="4">Transfers an acetyl group from acetyl-CoA to L-serine, forming acetyl-L-serine.</text>
</comment>
<dbReference type="HAMAP" id="MF_00295">
    <property type="entry name" value="MetA_acyltransf"/>
    <property type="match status" value="1"/>
</dbReference>
<proteinExistence type="inferred from homology"/>
<protein>
    <recommendedName>
        <fullName evidence="4">Serine O-acetyltransferase</fullName>
        <shortName evidence="4">SAT</shortName>
        <ecNumber evidence="4">2.3.1.30</ecNumber>
    </recommendedName>
</protein>
<reference evidence="6 7" key="1">
    <citation type="journal article" date="2015" name="Genome Announc.">
        <title>Expanding the biotechnology potential of lactobacilli through comparative genomics of 213 strains and associated genera.</title>
        <authorList>
            <person name="Sun Z."/>
            <person name="Harris H.M."/>
            <person name="McCann A."/>
            <person name="Guo C."/>
            <person name="Argimon S."/>
            <person name="Zhang W."/>
            <person name="Yang X."/>
            <person name="Jeffery I.B."/>
            <person name="Cooney J.C."/>
            <person name="Kagawa T.F."/>
            <person name="Liu W."/>
            <person name="Song Y."/>
            <person name="Salvetti E."/>
            <person name="Wrobel A."/>
            <person name="Rasinkangas P."/>
            <person name="Parkhill J."/>
            <person name="Rea M.C."/>
            <person name="O'Sullivan O."/>
            <person name="Ritari J."/>
            <person name="Douillard F.P."/>
            <person name="Paul Ross R."/>
            <person name="Yang R."/>
            <person name="Briner A.E."/>
            <person name="Felis G.E."/>
            <person name="de Vos W.M."/>
            <person name="Barrangou R."/>
            <person name="Klaenhammer T.R."/>
            <person name="Caufield P.W."/>
            <person name="Cui Y."/>
            <person name="Zhang H."/>
            <person name="O'Toole P.W."/>
        </authorList>
    </citation>
    <scope>NUCLEOTIDE SEQUENCE [LARGE SCALE GENOMIC DNA]</scope>
    <source>
        <strain evidence="6 7">DSM 16634</strain>
    </source>
</reference>
<evidence type="ECO:0000313" key="6">
    <source>
        <dbReference type="EMBL" id="KRL87385.1"/>
    </source>
</evidence>
<dbReference type="GO" id="GO:0009001">
    <property type="term" value="F:serine O-acetyltransferase activity"/>
    <property type="evidence" value="ECO:0007669"/>
    <property type="project" value="UniProtKB-UniRule"/>
</dbReference>
<dbReference type="Pfam" id="PF04204">
    <property type="entry name" value="HTS"/>
    <property type="match status" value="1"/>
</dbReference>
<keyword evidence="1 4" id="KW-0028">Amino-acid biosynthesis</keyword>
<dbReference type="PIRSF" id="PIRSF000450">
    <property type="entry name" value="H_ser_succinyltr"/>
    <property type="match status" value="1"/>
</dbReference>
<comment type="catalytic activity">
    <reaction evidence="4">
        <text>L-serine + acetyl-CoA = O-acetyl-L-serine + CoA</text>
        <dbReference type="Rhea" id="RHEA:24560"/>
        <dbReference type="ChEBI" id="CHEBI:33384"/>
        <dbReference type="ChEBI" id="CHEBI:57287"/>
        <dbReference type="ChEBI" id="CHEBI:57288"/>
        <dbReference type="ChEBI" id="CHEBI:58340"/>
        <dbReference type="EC" id="2.3.1.30"/>
    </reaction>
</comment>
<evidence type="ECO:0000313" key="7">
    <source>
        <dbReference type="Proteomes" id="UP000051324"/>
    </source>
</evidence>
<dbReference type="STRING" id="1423724.FC32_GL001612"/>
<dbReference type="UniPathway" id="UPA00136">
    <property type="reaction ID" value="UER00199"/>
</dbReference>
<dbReference type="EC" id="2.3.1.30" evidence="4"/>
<evidence type="ECO:0000256" key="5">
    <source>
        <dbReference type="PIRSR" id="PIRSR000450-1"/>
    </source>
</evidence>
<evidence type="ECO:0000256" key="1">
    <source>
        <dbReference type="ARBA" id="ARBA00022605"/>
    </source>
</evidence>
<dbReference type="AlphaFoldDB" id="A0A0R1U1Z4"/>
<evidence type="ECO:0000256" key="2">
    <source>
        <dbReference type="ARBA" id="ARBA00022679"/>
    </source>
</evidence>
<feature type="active site" description="Acyl-thioester intermediate" evidence="4 5">
    <location>
        <position position="117"/>
    </location>
</feature>
<accession>A0A0R1U1Z4</accession>
<organism evidence="6 7">
    <name type="scientific">Ligilactobacillus apodemi DSM 16634 = JCM 16172</name>
    <dbReference type="NCBI Taxonomy" id="1423724"/>
    <lineage>
        <taxon>Bacteria</taxon>
        <taxon>Bacillati</taxon>
        <taxon>Bacillota</taxon>
        <taxon>Bacilli</taxon>
        <taxon>Lactobacillales</taxon>
        <taxon>Lactobacillaceae</taxon>
        <taxon>Ligilactobacillus</taxon>
    </lineage>
</organism>
<dbReference type="Gene3D" id="3.40.50.880">
    <property type="match status" value="1"/>
</dbReference>
<dbReference type="InterPro" id="IPR029062">
    <property type="entry name" value="Class_I_gatase-like"/>
</dbReference>
<name>A0A0R1U1Z4_9LACO</name>
<feature type="site" description="Important for acyl-CoA specificity" evidence="4">
    <location>
        <position position="86"/>
    </location>
</feature>
<dbReference type="GO" id="GO:0006535">
    <property type="term" value="P:cysteine biosynthetic process from serine"/>
    <property type="evidence" value="ECO:0007669"/>
    <property type="project" value="UniProtKB-UniRule"/>
</dbReference>
<dbReference type="Proteomes" id="UP000051324">
    <property type="component" value="Unassembled WGS sequence"/>
</dbReference>
<dbReference type="EMBL" id="AZFT01000002">
    <property type="protein sequence ID" value="KRL87385.1"/>
    <property type="molecule type" value="Genomic_DNA"/>
</dbReference>
<keyword evidence="3 4" id="KW-0012">Acyltransferase</keyword>
<dbReference type="PANTHER" id="PTHR20919">
    <property type="entry name" value="HOMOSERINE O-SUCCINYLTRANSFERASE"/>
    <property type="match status" value="1"/>
</dbReference>
<dbReference type="GO" id="GO:0008899">
    <property type="term" value="F:homoserine O-succinyltransferase activity"/>
    <property type="evidence" value="ECO:0007669"/>
    <property type="project" value="TreeGrafter"/>
</dbReference>
<comment type="pathway">
    <text evidence="4">Amino-acid biosynthesis; L-cysteine biosynthesis; L-cysteine from L-serine: step 1/2.</text>
</comment>
<sequence length="279" mass="32483">MVVMRTPENVLRIGVLNLMHDKLDTKRRFENVLQSDKYQVELTFFYPKDHYQNRVVPKEVAQISRPLDLELVKQMDAFIVTGAPIEKLSFTEITYINELQELFECLERNQLEQLYVCWGAMAAADYFYGVGKKLLPQKIFGIYPQKILRQTPLLKGILSGFLAPHARYADIDLAQVQNVPELKLDAISANGEAFLLEAPAKHQAFLFSHLEYGRQALKKEYEREVDAASVDQKSQVARPENYYVADEPQFSWYLIQKIFFKNWLQQIACNQKERELIKN</sequence>
<evidence type="ECO:0000256" key="3">
    <source>
        <dbReference type="ARBA" id="ARBA00023315"/>
    </source>
</evidence>
<feature type="site" description="Important for substrate specificity" evidence="4">
    <location>
        <position position="166"/>
    </location>
</feature>
<comment type="caution">
    <text evidence="6">The sequence shown here is derived from an EMBL/GenBank/DDBJ whole genome shotgun (WGS) entry which is preliminary data.</text>
</comment>
<feature type="binding site" evidence="4">
    <location>
        <position position="138"/>
    </location>
    <ligand>
        <name>substrate</name>
    </ligand>
</feature>
<feature type="active site" description="Proton acceptor" evidence="4">
    <location>
        <position position="209"/>
    </location>
</feature>
<dbReference type="PATRIC" id="fig|1423724.4.peg.1676"/>
<dbReference type="GO" id="GO:0005737">
    <property type="term" value="C:cytoplasm"/>
    <property type="evidence" value="ECO:0007669"/>
    <property type="project" value="UniProtKB-SubCell"/>
</dbReference>
<dbReference type="eggNOG" id="COG1897">
    <property type="taxonomic scope" value="Bacteria"/>
</dbReference>
<dbReference type="PANTHER" id="PTHR20919:SF0">
    <property type="entry name" value="HOMOSERINE O-SUCCINYLTRANSFERASE"/>
    <property type="match status" value="1"/>
</dbReference>